<evidence type="ECO:0000313" key="16">
    <source>
        <dbReference type="Proteomes" id="UP000474758"/>
    </source>
</evidence>
<dbReference type="SMART" id="SM00388">
    <property type="entry name" value="HisKA"/>
    <property type="match status" value="1"/>
</dbReference>
<keyword evidence="6 12" id="KW-0812">Transmembrane</keyword>
<dbReference type="PANTHER" id="PTHR45436:SF14">
    <property type="entry name" value="SENSOR PROTEIN QSEC"/>
    <property type="match status" value="1"/>
</dbReference>
<evidence type="ECO:0000256" key="3">
    <source>
        <dbReference type="ARBA" id="ARBA00012438"/>
    </source>
</evidence>
<dbReference type="PANTHER" id="PTHR45436">
    <property type="entry name" value="SENSOR HISTIDINE KINASE YKOH"/>
    <property type="match status" value="1"/>
</dbReference>
<dbReference type="InterPro" id="IPR003661">
    <property type="entry name" value="HisK_dim/P_dom"/>
</dbReference>
<keyword evidence="8 15" id="KW-0418">Kinase</keyword>
<sequence>MTKGAAPSPEPASAPAWSLRRRLTRRVLALVAVGWLATILASAVVLDHEMTEMFDGELQALVETTVLYLDTAQAGSIPRTLGVQTSDSERVLRILPADQPPAPAPWPALEGDGFHDLPGWRVLRRSAEGVVIEAAHATDLRREEKLEAASAFLLLALPLIGFLVWGLRRIVAEATAPVARLAGAVSGRSTDDLSPVGAEGLPRELRPLALAFDHYLGRIEALRRSERDFIANAAHELRTPLAALRGRLELSPDPDAAAAVEAVDGLSRRVERLLQLARQEAGLGLGRGPCDLRRVLDLVVADLRAGGGQPIRLDDGDLERLDVAADADAVAILLRNLIENAQQHGTGPVDLQLRGDGRLSIANPAAVTDLPEGRFARGAGSAGLGLGLSISEALVRSMGVRMARRAGNGRVQIDLDFPLPPDAAA</sequence>
<keyword evidence="16" id="KW-1185">Reference proteome</keyword>
<dbReference type="InterPro" id="IPR036097">
    <property type="entry name" value="HisK_dim/P_sf"/>
</dbReference>
<evidence type="ECO:0000256" key="1">
    <source>
        <dbReference type="ARBA" id="ARBA00000085"/>
    </source>
</evidence>
<dbReference type="Pfam" id="PF00512">
    <property type="entry name" value="HisKA"/>
    <property type="match status" value="1"/>
</dbReference>
<dbReference type="Gene3D" id="3.30.565.10">
    <property type="entry name" value="Histidine kinase-like ATPase, C-terminal domain"/>
    <property type="match status" value="1"/>
</dbReference>
<dbReference type="Gene3D" id="1.10.287.130">
    <property type="match status" value="1"/>
</dbReference>
<comment type="catalytic activity">
    <reaction evidence="1">
        <text>ATP + protein L-histidine = ADP + protein N-phospho-L-histidine.</text>
        <dbReference type="EC" id="2.7.13.3"/>
    </reaction>
</comment>
<dbReference type="CDD" id="cd00082">
    <property type="entry name" value="HisKA"/>
    <property type="match status" value="1"/>
</dbReference>
<evidence type="ECO:0000313" key="15">
    <source>
        <dbReference type="EMBL" id="NGQ91727.1"/>
    </source>
</evidence>
<dbReference type="EMBL" id="JAALFE010000011">
    <property type="protein sequence ID" value="NGQ91727.1"/>
    <property type="molecule type" value="Genomic_DNA"/>
</dbReference>
<dbReference type="InterPro" id="IPR036890">
    <property type="entry name" value="HATPase_C_sf"/>
</dbReference>
<keyword evidence="11" id="KW-0902">Two-component regulatory system</keyword>
<keyword evidence="10 12" id="KW-1133">Transmembrane helix</keyword>
<evidence type="ECO:0000256" key="8">
    <source>
        <dbReference type="ARBA" id="ARBA00022777"/>
    </source>
</evidence>
<dbReference type="AlphaFoldDB" id="A0A6M1TVI2"/>
<dbReference type="GO" id="GO:0005886">
    <property type="term" value="C:plasma membrane"/>
    <property type="evidence" value="ECO:0007669"/>
    <property type="project" value="TreeGrafter"/>
</dbReference>
<feature type="domain" description="Histidine kinase" evidence="13">
    <location>
        <begin position="232"/>
        <end position="421"/>
    </location>
</feature>
<evidence type="ECO:0000259" key="14">
    <source>
        <dbReference type="PROSITE" id="PS50885"/>
    </source>
</evidence>
<evidence type="ECO:0000256" key="2">
    <source>
        <dbReference type="ARBA" id="ARBA00004141"/>
    </source>
</evidence>
<keyword evidence="5" id="KW-0808">Transferase</keyword>
<evidence type="ECO:0000256" key="4">
    <source>
        <dbReference type="ARBA" id="ARBA00022553"/>
    </source>
</evidence>
<dbReference type="PROSITE" id="PS50109">
    <property type="entry name" value="HIS_KIN"/>
    <property type="match status" value="1"/>
</dbReference>
<accession>A0A6M1TVI2</accession>
<dbReference type="SUPFAM" id="SSF55874">
    <property type="entry name" value="ATPase domain of HSP90 chaperone/DNA topoisomerase II/histidine kinase"/>
    <property type="match status" value="1"/>
</dbReference>
<evidence type="ECO:0000256" key="5">
    <source>
        <dbReference type="ARBA" id="ARBA00022679"/>
    </source>
</evidence>
<keyword evidence="7" id="KW-0547">Nucleotide-binding</keyword>
<evidence type="ECO:0000256" key="7">
    <source>
        <dbReference type="ARBA" id="ARBA00022741"/>
    </source>
</evidence>
<evidence type="ECO:0000259" key="13">
    <source>
        <dbReference type="PROSITE" id="PS50109"/>
    </source>
</evidence>
<dbReference type="GO" id="GO:0005524">
    <property type="term" value="F:ATP binding"/>
    <property type="evidence" value="ECO:0007669"/>
    <property type="project" value="UniProtKB-KW"/>
</dbReference>
<keyword evidence="12" id="KW-0472">Membrane</keyword>
<dbReference type="InterPro" id="IPR005467">
    <property type="entry name" value="His_kinase_dom"/>
</dbReference>
<organism evidence="15 16">
    <name type="scientific">Paragemmobacter kunshanensis</name>
    <dbReference type="NCBI Taxonomy" id="2583234"/>
    <lineage>
        <taxon>Bacteria</taxon>
        <taxon>Pseudomonadati</taxon>
        <taxon>Pseudomonadota</taxon>
        <taxon>Alphaproteobacteria</taxon>
        <taxon>Rhodobacterales</taxon>
        <taxon>Paracoccaceae</taxon>
        <taxon>Paragemmobacter</taxon>
    </lineage>
</organism>
<feature type="transmembrane region" description="Helical" evidence="12">
    <location>
        <begin position="27"/>
        <end position="46"/>
    </location>
</feature>
<feature type="transmembrane region" description="Helical" evidence="12">
    <location>
        <begin position="148"/>
        <end position="167"/>
    </location>
</feature>
<evidence type="ECO:0000256" key="9">
    <source>
        <dbReference type="ARBA" id="ARBA00022840"/>
    </source>
</evidence>
<dbReference type="SUPFAM" id="SSF47384">
    <property type="entry name" value="Homodimeric domain of signal transducing histidine kinase"/>
    <property type="match status" value="1"/>
</dbReference>
<dbReference type="RefSeq" id="WP_165050578.1">
    <property type="nucleotide sequence ID" value="NZ_JAALFE010000011.1"/>
</dbReference>
<dbReference type="InterPro" id="IPR050428">
    <property type="entry name" value="TCS_sensor_his_kinase"/>
</dbReference>
<dbReference type="SMART" id="SM00387">
    <property type="entry name" value="HATPase_c"/>
    <property type="match status" value="1"/>
</dbReference>
<keyword evidence="9" id="KW-0067">ATP-binding</keyword>
<proteinExistence type="predicted"/>
<comment type="caution">
    <text evidence="15">The sequence shown here is derived from an EMBL/GenBank/DDBJ whole genome shotgun (WGS) entry which is preliminary data.</text>
</comment>
<dbReference type="PROSITE" id="PS50885">
    <property type="entry name" value="HAMP"/>
    <property type="match status" value="1"/>
</dbReference>
<dbReference type="GO" id="GO:0000155">
    <property type="term" value="F:phosphorelay sensor kinase activity"/>
    <property type="evidence" value="ECO:0007669"/>
    <property type="project" value="InterPro"/>
</dbReference>
<feature type="domain" description="HAMP" evidence="14">
    <location>
        <begin position="172"/>
        <end position="224"/>
    </location>
</feature>
<dbReference type="Proteomes" id="UP000474758">
    <property type="component" value="Unassembled WGS sequence"/>
</dbReference>
<comment type="subcellular location">
    <subcellularLocation>
        <location evidence="2">Membrane</location>
        <topology evidence="2">Multi-pass membrane protein</topology>
    </subcellularLocation>
</comment>
<protein>
    <recommendedName>
        <fullName evidence="3">histidine kinase</fullName>
        <ecNumber evidence="3">2.7.13.3</ecNumber>
    </recommendedName>
</protein>
<reference evidence="15 16" key="1">
    <citation type="submission" date="2020-02" db="EMBL/GenBank/DDBJ databases">
        <title>Rhodobacter translucens sp. nov., a novel bacterium isolated from activated sludge.</title>
        <authorList>
            <person name="Liu J."/>
        </authorList>
    </citation>
    <scope>NUCLEOTIDE SEQUENCE [LARGE SCALE GENOMIC DNA]</scope>
    <source>
        <strain evidence="15 16">HX-7-19</strain>
    </source>
</reference>
<dbReference type="InterPro" id="IPR003660">
    <property type="entry name" value="HAMP_dom"/>
</dbReference>
<dbReference type="EC" id="2.7.13.3" evidence="3"/>
<evidence type="ECO:0000256" key="11">
    <source>
        <dbReference type="ARBA" id="ARBA00023012"/>
    </source>
</evidence>
<dbReference type="InterPro" id="IPR003594">
    <property type="entry name" value="HATPase_dom"/>
</dbReference>
<evidence type="ECO:0000256" key="6">
    <source>
        <dbReference type="ARBA" id="ARBA00022692"/>
    </source>
</evidence>
<keyword evidence="4" id="KW-0597">Phosphoprotein</keyword>
<evidence type="ECO:0000256" key="10">
    <source>
        <dbReference type="ARBA" id="ARBA00022989"/>
    </source>
</evidence>
<name>A0A6M1TVI2_9RHOB</name>
<evidence type="ECO:0000256" key="12">
    <source>
        <dbReference type="SAM" id="Phobius"/>
    </source>
</evidence>
<gene>
    <name evidence="15" type="ORF">G5V65_12540</name>
</gene>